<comment type="caution">
    <text evidence="7">The sequence shown here is derived from an EMBL/GenBank/DDBJ whole genome shotgun (WGS) entry which is preliminary data.</text>
</comment>
<dbReference type="PROSITE" id="PS51379">
    <property type="entry name" value="4FE4S_FER_2"/>
    <property type="match status" value="1"/>
</dbReference>
<gene>
    <name evidence="7" type="ORF">ENQ77_01835</name>
</gene>
<organism evidence="7">
    <name type="scientific">candidate division WOR-3 bacterium</name>
    <dbReference type="NCBI Taxonomy" id="2052148"/>
    <lineage>
        <taxon>Bacteria</taxon>
        <taxon>Bacteria division WOR-3</taxon>
    </lineage>
</organism>
<dbReference type="InterPro" id="IPR017896">
    <property type="entry name" value="4Fe4S_Fe-S-bd"/>
</dbReference>
<evidence type="ECO:0000256" key="3">
    <source>
        <dbReference type="ARBA" id="ARBA00022737"/>
    </source>
</evidence>
<dbReference type="EMBL" id="DSOL01000050">
    <property type="protein sequence ID" value="HEN27409.1"/>
    <property type="molecule type" value="Genomic_DNA"/>
</dbReference>
<dbReference type="PROSITE" id="PS00198">
    <property type="entry name" value="4FE4S_FER_1"/>
    <property type="match status" value="1"/>
</dbReference>
<name>A0A7C2K432_UNCW3</name>
<dbReference type="SUPFAM" id="SSF54862">
    <property type="entry name" value="4Fe-4S ferredoxins"/>
    <property type="match status" value="1"/>
</dbReference>
<keyword evidence="4" id="KW-0408">Iron</keyword>
<evidence type="ECO:0000313" key="7">
    <source>
        <dbReference type="EMBL" id="HEN27409.1"/>
    </source>
</evidence>
<dbReference type="Gene3D" id="3.30.70.20">
    <property type="match status" value="1"/>
</dbReference>
<dbReference type="FunFam" id="3.30.70.20:FF:000035">
    <property type="entry name" value="Iron hydrogenase 1"/>
    <property type="match status" value="1"/>
</dbReference>
<evidence type="ECO:0000256" key="4">
    <source>
        <dbReference type="ARBA" id="ARBA00023004"/>
    </source>
</evidence>
<dbReference type="Pfam" id="PF12838">
    <property type="entry name" value="Fer4_7"/>
    <property type="match status" value="1"/>
</dbReference>
<evidence type="ECO:0000256" key="5">
    <source>
        <dbReference type="ARBA" id="ARBA00023014"/>
    </source>
</evidence>
<keyword evidence="3" id="KW-0677">Repeat</keyword>
<keyword evidence="2" id="KW-0479">Metal-binding</keyword>
<keyword evidence="5" id="KW-0411">Iron-sulfur</keyword>
<protein>
    <submittedName>
        <fullName evidence="7">4Fe-4S dicluster domain-containing protein</fullName>
    </submittedName>
</protein>
<dbReference type="GO" id="GO:0046872">
    <property type="term" value="F:metal ion binding"/>
    <property type="evidence" value="ECO:0007669"/>
    <property type="project" value="UniProtKB-KW"/>
</dbReference>
<dbReference type="GO" id="GO:0051539">
    <property type="term" value="F:4 iron, 4 sulfur cluster binding"/>
    <property type="evidence" value="ECO:0007669"/>
    <property type="project" value="UniProtKB-KW"/>
</dbReference>
<evidence type="ECO:0000259" key="6">
    <source>
        <dbReference type="PROSITE" id="PS51379"/>
    </source>
</evidence>
<keyword evidence="1" id="KW-0004">4Fe-4S</keyword>
<dbReference type="InterPro" id="IPR017900">
    <property type="entry name" value="4Fe4S_Fe_S_CS"/>
</dbReference>
<accession>A0A7C2K432</accession>
<evidence type="ECO:0000256" key="1">
    <source>
        <dbReference type="ARBA" id="ARBA00022485"/>
    </source>
</evidence>
<reference evidence="7" key="1">
    <citation type="journal article" date="2020" name="mSystems">
        <title>Genome- and Community-Level Interaction Insights into Carbon Utilization and Element Cycling Functions of Hydrothermarchaeota in Hydrothermal Sediment.</title>
        <authorList>
            <person name="Zhou Z."/>
            <person name="Liu Y."/>
            <person name="Xu W."/>
            <person name="Pan J."/>
            <person name="Luo Z.H."/>
            <person name="Li M."/>
        </authorList>
    </citation>
    <scope>NUCLEOTIDE SEQUENCE [LARGE SCALE GENOMIC DNA]</scope>
    <source>
        <strain evidence="7">SpSt-34</strain>
    </source>
</reference>
<dbReference type="AlphaFoldDB" id="A0A7C2K432"/>
<proteinExistence type="predicted"/>
<sequence length="132" mass="15422">MFLECIGCWKYLKCELQALKQYVGINQAEVLKGRPRFIEIEEDDPLFEYDPHKYVLCKRCVRACKYLRGLGILEVKEKDGVQYIFTRFDLPLAEEVCKFCGLCIEVCPTGARRDKVEINTMEDNRKKDVTSL</sequence>
<evidence type="ECO:0000256" key="2">
    <source>
        <dbReference type="ARBA" id="ARBA00022723"/>
    </source>
</evidence>
<feature type="domain" description="4Fe-4S ferredoxin-type" evidence="6">
    <location>
        <begin position="88"/>
        <end position="117"/>
    </location>
</feature>